<dbReference type="GO" id="GO:0046373">
    <property type="term" value="P:L-arabinose metabolic process"/>
    <property type="evidence" value="ECO:0007669"/>
    <property type="project" value="InterPro"/>
</dbReference>
<gene>
    <name evidence="2" type="ORF">MA47_05750</name>
</gene>
<feature type="domain" description="Alpha-L-arabinofuranosidase B arabinose-binding" evidence="1">
    <location>
        <begin position="151"/>
        <end position="216"/>
    </location>
</feature>
<protein>
    <recommendedName>
        <fullName evidence="1">Alpha-L-arabinofuranosidase B arabinose-binding domain-containing protein</fullName>
    </recommendedName>
</protein>
<reference evidence="2 3" key="1">
    <citation type="submission" date="2014-10" db="EMBL/GenBank/DDBJ databases">
        <title>Whole Genome sequence of Corynebacterium auriscanis strain CIP 106629.</title>
        <authorList>
            <person name="Hassan S.S."/>
            <person name="Jamal S.B."/>
            <person name="Tiwari S."/>
            <person name="Oliveira L.D.C."/>
            <person name="Souza F."/>
            <person name="Mariano D.C."/>
            <person name="Almeida S."/>
            <person name="Dorella F."/>
            <person name="Pereira F."/>
            <person name="Carvalho A."/>
            <person name="Leal C.A."/>
            <person name="Soares S.D.C."/>
            <person name="Figueiredo H.C."/>
            <person name="Silva A."/>
            <person name="Azevedo V.A."/>
        </authorList>
    </citation>
    <scope>NUCLEOTIDE SEQUENCE [LARGE SCALE GENOMIC DNA]</scope>
    <source>
        <strain evidence="2 3">CIP 106629</strain>
    </source>
</reference>
<evidence type="ECO:0000313" key="2">
    <source>
        <dbReference type="EMBL" id="KGM18709.1"/>
    </source>
</evidence>
<sequence length="286" mass="29450">MGSALLATSISITPTAHADDAVVILAGDGGIVQQHCGAQPQQIRVDSSSFSTFSACFGLVKPTGWAAVNITGSYGVVNNLTVPFNVAFKLPDGAVYWQDTVAPGQVKSVDVNNAGSTIVELHVFPVGTSNGASTATLTPGTTVTPNYVSLRSASPTTPGRIVRVTWAGATATALTRNSSFLDRLDGSFLVTKGLSDPACVSLQSAAYPGMYLQATSPTSFSLSLAPKAAGATWCANPATTPVTSTRLVWAADRTKALAVTSQGKLTLGTVDSADSRWFSDHALARP</sequence>
<dbReference type="InterPro" id="IPR036195">
    <property type="entry name" value="AbfB_ABD_sf"/>
</dbReference>
<organism evidence="2 3">
    <name type="scientific">Corynebacterium auriscanis</name>
    <dbReference type="NCBI Taxonomy" id="99807"/>
    <lineage>
        <taxon>Bacteria</taxon>
        <taxon>Bacillati</taxon>
        <taxon>Actinomycetota</taxon>
        <taxon>Actinomycetes</taxon>
        <taxon>Mycobacteriales</taxon>
        <taxon>Corynebacteriaceae</taxon>
        <taxon>Corynebacterium</taxon>
    </lineage>
</organism>
<keyword evidence="3" id="KW-1185">Reference proteome</keyword>
<dbReference type="Pfam" id="PF05270">
    <property type="entry name" value="AbfB"/>
    <property type="match status" value="1"/>
</dbReference>
<dbReference type="EMBL" id="JRVJ01000007">
    <property type="protein sequence ID" value="KGM18709.1"/>
    <property type="molecule type" value="Genomic_DNA"/>
</dbReference>
<name>A0A0A2DL85_9CORY</name>
<accession>A0A0A2DL85</accession>
<evidence type="ECO:0000313" key="3">
    <source>
        <dbReference type="Proteomes" id="UP000030145"/>
    </source>
</evidence>
<dbReference type="Gene3D" id="2.80.10.50">
    <property type="match status" value="1"/>
</dbReference>
<dbReference type="AlphaFoldDB" id="A0A0A2DL85"/>
<evidence type="ECO:0000259" key="1">
    <source>
        <dbReference type="Pfam" id="PF05270"/>
    </source>
</evidence>
<proteinExistence type="predicted"/>
<comment type="caution">
    <text evidence="2">The sequence shown here is derived from an EMBL/GenBank/DDBJ whole genome shotgun (WGS) entry which is preliminary data.</text>
</comment>
<dbReference type="Proteomes" id="UP000030145">
    <property type="component" value="Unassembled WGS sequence"/>
</dbReference>
<dbReference type="SUPFAM" id="SSF110221">
    <property type="entry name" value="AbfB domain"/>
    <property type="match status" value="1"/>
</dbReference>
<dbReference type="GO" id="GO:0046556">
    <property type="term" value="F:alpha-L-arabinofuranosidase activity"/>
    <property type="evidence" value="ECO:0007669"/>
    <property type="project" value="InterPro"/>
</dbReference>
<dbReference type="InterPro" id="IPR007934">
    <property type="entry name" value="AbfB_ABD"/>
</dbReference>